<dbReference type="Gene3D" id="3.30.390.30">
    <property type="match status" value="1"/>
</dbReference>
<keyword evidence="8" id="KW-1185">Reference proteome</keyword>
<gene>
    <name evidence="7" type="ORF">HFP15_25010</name>
</gene>
<evidence type="ECO:0000259" key="5">
    <source>
        <dbReference type="Pfam" id="PF07992"/>
    </source>
</evidence>
<comment type="caution">
    <text evidence="7">The sequence shown here is derived from an EMBL/GenBank/DDBJ whole genome shotgun (WGS) entry which is preliminary data.</text>
</comment>
<dbReference type="PANTHER" id="PTHR43557">
    <property type="entry name" value="APOPTOSIS-INDUCING FACTOR 1"/>
    <property type="match status" value="1"/>
</dbReference>
<comment type="cofactor">
    <cofactor evidence="1">
        <name>FAD</name>
        <dbReference type="ChEBI" id="CHEBI:57692"/>
    </cofactor>
</comment>
<evidence type="ECO:0000313" key="7">
    <source>
        <dbReference type="EMBL" id="NKQ56143.1"/>
    </source>
</evidence>
<dbReference type="PRINTS" id="PR00368">
    <property type="entry name" value="FADPNR"/>
</dbReference>
<proteinExistence type="predicted"/>
<dbReference type="PANTHER" id="PTHR43557:SF2">
    <property type="entry name" value="RIESKE DOMAIN-CONTAINING PROTEIN-RELATED"/>
    <property type="match status" value="1"/>
</dbReference>
<dbReference type="InterPro" id="IPR050446">
    <property type="entry name" value="FAD-oxidoreductase/Apoptosis"/>
</dbReference>
<feature type="domain" description="FAD/NAD(P)-binding" evidence="5">
    <location>
        <begin position="7"/>
        <end position="296"/>
    </location>
</feature>
<dbReference type="Pfam" id="PF14759">
    <property type="entry name" value="Reductase_C"/>
    <property type="match status" value="1"/>
</dbReference>
<evidence type="ECO:0000256" key="2">
    <source>
        <dbReference type="ARBA" id="ARBA00022630"/>
    </source>
</evidence>
<keyword evidence="2" id="KW-0285">Flavoprotein</keyword>
<evidence type="ECO:0000256" key="3">
    <source>
        <dbReference type="ARBA" id="ARBA00022827"/>
    </source>
</evidence>
<dbReference type="InterPro" id="IPR028202">
    <property type="entry name" value="Reductase_C"/>
</dbReference>
<dbReference type="Gene3D" id="3.50.50.60">
    <property type="entry name" value="FAD/NAD(P)-binding domain"/>
    <property type="match status" value="2"/>
</dbReference>
<reference evidence="7 8" key="1">
    <citation type="submission" date="2020-04" db="EMBL/GenBank/DDBJ databases">
        <title>Novel species.</title>
        <authorList>
            <person name="Teo W.F.A."/>
            <person name="Lipun K."/>
            <person name="Srisuk N."/>
            <person name="Duangmal K."/>
        </authorList>
    </citation>
    <scope>NUCLEOTIDE SEQUENCE [LARGE SCALE GENOMIC DNA]</scope>
    <source>
        <strain evidence="7 8">K13G38</strain>
    </source>
</reference>
<sequence length="391" mass="41540">MSARSRRIIVVGASLAGAHAVHTLRREGFDGEILLIGAEVHAPYDRPPLSKGSLTESRAFDGLGLRFLRNCEFDPRFGVQVRSLDATARTIELAGGERLAFDGLVIATGSSPVRLDPERFPAVTYLRTVEDAAALAGWLRAATGPLVILGAGLIGCEVAATARGLGVEVVLVDPLLPCERAIGPRAGEVLRQMHAEQGVAMCLAETAVCAEPDGRLISVRTSGGRELEAGAVLAAIGARPETRWLEGSGLTLDDGVVCDGECLAAPGIVAAGDVARWRHPRGLARLEHWNNAVEQGRHAARSLLAELDGRPAEPYLPVPWFWSDQYGHKIQVAGWVTPDCELEIVEGDPAELRFFAEYRSGDGVVAAIGVDAAKSFNAWLAEPGRATAGMR</sequence>
<dbReference type="InterPro" id="IPR023753">
    <property type="entry name" value="FAD/NAD-binding_dom"/>
</dbReference>
<accession>A0ABX1J8P6</accession>
<organism evidence="7 8">
    <name type="scientific">Amycolatopsis acididurans</name>
    <dbReference type="NCBI Taxonomy" id="2724524"/>
    <lineage>
        <taxon>Bacteria</taxon>
        <taxon>Bacillati</taxon>
        <taxon>Actinomycetota</taxon>
        <taxon>Actinomycetes</taxon>
        <taxon>Pseudonocardiales</taxon>
        <taxon>Pseudonocardiaceae</taxon>
        <taxon>Amycolatopsis</taxon>
    </lineage>
</organism>
<protein>
    <submittedName>
        <fullName evidence="7">FAD-dependent oxidoreductase</fullName>
    </submittedName>
</protein>
<keyword evidence="4" id="KW-0560">Oxidoreductase</keyword>
<dbReference type="InterPro" id="IPR016156">
    <property type="entry name" value="FAD/NAD-linked_Rdtase_dimer_sf"/>
</dbReference>
<keyword evidence="3" id="KW-0274">FAD</keyword>
<dbReference type="SUPFAM" id="SSF51905">
    <property type="entry name" value="FAD/NAD(P)-binding domain"/>
    <property type="match status" value="1"/>
</dbReference>
<evidence type="ECO:0000256" key="4">
    <source>
        <dbReference type="ARBA" id="ARBA00023002"/>
    </source>
</evidence>
<dbReference type="Pfam" id="PF07992">
    <property type="entry name" value="Pyr_redox_2"/>
    <property type="match status" value="1"/>
</dbReference>
<evidence type="ECO:0000256" key="1">
    <source>
        <dbReference type="ARBA" id="ARBA00001974"/>
    </source>
</evidence>
<feature type="domain" description="Reductase C-terminal" evidence="6">
    <location>
        <begin position="320"/>
        <end position="377"/>
    </location>
</feature>
<name>A0ABX1J8P6_9PSEU</name>
<evidence type="ECO:0000259" key="6">
    <source>
        <dbReference type="Pfam" id="PF14759"/>
    </source>
</evidence>
<dbReference type="InterPro" id="IPR036188">
    <property type="entry name" value="FAD/NAD-bd_sf"/>
</dbReference>
<dbReference type="Proteomes" id="UP000715441">
    <property type="component" value="Unassembled WGS sequence"/>
</dbReference>
<dbReference type="EMBL" id="JAAXLS010000020">
    <property type="protein sequence ID" value="NKQ56143.1"/>
    <property type="molecule type" value="Genomic_DNA"/>
</dbReference>
<evidence type="ECO:0000313" key="8">
    <source>
        <dbReference type="Proteomes" id="UP000715441"/>
    </source>
</evidence>
<dbReference type="RefSeq" id="WP_168519180.1">
    <property type="nucleotide sequence ID" value="NZ_JAAXLS010000020.1"/>
</dbReference>
<dbReference type="SUPFAM" id="SSF55424">
    <property type="entry name" value="FAD/NAD-linked reductases, dimerisation (C-terminal) domain"/>
    <property type="match status" value="1"/>
</dbReference>